<reference evidence="1 2" key="1">
    <citation type="submission" date="2019-02" db="EMBL/GenBank/DDBJ databases">
        <title>Pedobacter sp. RP-1-14 sp. nov., isolated from Arctic soil.</title>
        <authorList>
            <person name="Dahal R.H."/>
        </authorList>
    </citation>
    <scope>NUCLEOTIDE SEQUENCE [LARGE SCALE GENOMIC DNA]</scope>
    <source>
        <strain evidence="1 2">RP-1-14</strain>
    </source>
</reference>
<dbReference type="OrthoDB" id="9785375at2"/>
<dbReference type="Gene3D" id="3.90.550.10">
    <property type="entry name" value="Spore Coat Polysaccharide Biosynthesis Protein SpsA, Chain A"/>
    <property type="match status" value="1"/>
</dbReference>
<keyword evidence="2" id="KW-1185">Reference proteome</keyword>
<proteinExistence type="predicted"/>
<dbReference type="EMBL" id="SJSL01000001">
    <property type="protein sequence ID" value="TCD03307.1"/>
    <property type="molecule type" value="Genomic_DNA"/>
</dbReference>
<keyword evidence="1" id="KW-0808">Transferase</keyword>
<evidence type="ECO:0000313" key="1">
    <source>
        <dbReference type="EMBL" id="TCD03307.1"/>
    </source>
</evidence>
<protein>
    <submittedName>
        <fullName evidence="1">Glycosyltransferase</fullName>
    </submittedName>
</protein>
<comment type="caution">
    <text evidence="1">The sequence shown here is derived from an EMBL/GenBank/DDBJ whole genome shotgun (WGS) entry which is preliminary data.</text>
</comment>
<dbReference type="AlphaFoldDB" id="A0A4V2MLV0"/>
<organism evidence="1 2">
    <name type="scientific">Pedobacter psychroterrae</name>
    <dbReference type="NCBI Taxonomy" id="2530453"/>
    <lineage>
        <taxon>Bacteria</taxon>
        <taxon>Pseudomonadati</taxon>
        <taxon>Bacteroidota</taxon>
        <taxon>Sphingobacteriia</taxon>
        <taxon>Sphingobacteriales</taxon>
        <taxon>Sphingobacteriaceae</taxon>
        <taxon>Pedobacter</taxon>
    </lineage>
</organism>
<accession>A0A4V2MLV0</accession>
<dbReference type="GO" id="GO:0016740">
    <property type="term" value="F:transferase activity"/>
    <property type="evidence" value="ECO:0007669"/>
    <property type="project" value="UniProtKB-KW"/>
</dbReference>
<dbReference type="SUPFAM" id="SSF53448">
    <property type="entry name" value="Nucleotide-diphospho-sugar transferases"/>
    <property type="match status" value="1"/>
</dbReference>
<dbReference type="Proteomes" id="UP000293347">
    <property type="component" value="Unassembled WGS sequence"/>
</dbReference>
<gene>
    <name evidence="1" type="ORF">EZ437_04865</name>
</gene>
<evidence type="ECO:0000313" key="2">
    <source>
        <dbReference type="Proteomes" id="UP000293347"/>
    </source>
</evidence>
<dbReference type="RefSeq" id="WP_131593793.1">
    <property type="nucleotide sequence ID" value="NZ_SJSL01000001.1"/>
</dbReference>
<dbReference type="InterPro" id="IPR029044">
    <property type="entry name" value="Nucleotide-diphossugar_trans"/>
</dbReference>
<name>A0A4V2MLV0_9SPHI</name>
<sequence length="306" mass="35020">MNQTAPIVLFVYNRLDHTRKTLQALQENNLAEESELYIFSDGPKDIAAATSVSTLRSYLTSVTGFKKIHIRLRETNFGVDDNIIQGVTEVVNRHGRVIVLEDDLVTSPWFLQYMNEGLNYYETNEDVISIHGYIYPVTVSLKQSFFLKGADCWGWATWKKEWKLFEADGSILLRQIEARGLQEEFDFNNTYPYTKALEQQAIGNTKEWDIRWYASAFLLNKLTLYPGKSLVHNIGNDGSGTHCGDSEEYDVELAQSPISVVADVKPDLEAYQAFAEFLRRRLPIVVKKGVLSRSFKKIKSLFRPKV</sequence>